<dbReference type="GO" id="GO:0004865">
    <property type="term" value="F:protein serine/threonine phosphatase inhibitor activity"/>
    <property type="evidence" value="ECO:0007669"/>
    <property type="project" value="InterPro"/>
</dbReference>
<comment type="similarity">
    <text evidence="1">Belongs to the CoA-transferase III family.</text>
</comment>
<dbReference type="InterPro" id="IPR050483">
    <property type="entry name" value="CoA-transferase_III_domain"/>
</dbReference>
<dbReference type="InterPro" id="IPR011107">
    <property type="entry name" value="PPI_Ypi1"/>
</dbReference>
<dbReference type="AlphaFoldDB" id="A0A8K0KK36"/>
<dbReference type="InterPro" id="IPR003673">
    <property type="entry name" value="CoA-Trfase_fam_III"/>
</dbReference>
<organism evidence="4 5">
    <name type="scientific">Ladona fulva</name>
    <name type="common">Scarce chaser dragonfly</name>
    <name type="synonym">Libellula fulva</name>
    <dbReference type="NCBI Taxonomy" id="123851"/>
    <lineage>
        <taxon>Eukaryota</taxon>
        <taxon>Metazoa</taxon>
        <taxon>Ecdysozoa</taxon>
        <taxon>Arthropoda</taxon>
        <taxon>Hexapoda</taxon>
        <taxon>Insecta</taxon>
        <taxon>Pterygota</taxon>
        <taxon>Palaeoptera</taxon>
        <taxon>Odonata</taxon>
        <taxon>Epiprocta</taxon>
        <taxon>Anisoptera</taxon>
        <taxon>Libelluloidea</taxon>
        <taxon>Libellulidae</taxon>
        <taxon>Ladona</taxon>
    </lineage>
</organism>
<reference evidence="4" key="1">
    <citation type="submission" date="2013-04" db="EMBL/GenBank/DDBJ databases">
        <authorList>
            <person name="Qu J."/>
            <person name="Murali S.C."/>
            <person name="Bandaranaike D."/>
            <person name="Bellair M."/>
            <person name="Blankenburg K."/>
            <person name="Chao H."/>
            <person name="Dinh H."/>
            <person name="Doddapaneni H."/>
            <person name="Downs B."/>
            <person name="Dugan-Rocha S."/>
            <person name="Elkadiri S."/>
            <person name="Gnanaolivu R.D."/>
            <person name="Hernandez B."/>
            <person name="Javaid M."/>
            <person name="Jayaseelan J.C."/>
            <person name="Lee S."/>
            <person name="Li M."/>
            <person name="Ming W."/>
            <person name="Munidasa M."/>
            <person name="Muniz J."/>
            <person name="Nguyen L."/>
            <person name="Ongeri F."/>
            <person name="Osuji N."/>
            <person name="Pu L.-L."/>
            <person name="Puazo M."/>
            <person name="Qu C."/>
            <person name="Quiroz J."/>
            <person name="Raj R."/>
            <person name="Weissenberger G."/>
            <person name="Xin Y."/>
            <person name="Zou X."/>
            <person name="Han Y."/>
            <person name="Richards S."/>
            <person name="Worley K."/>
            <person name="Muzny D."/>
            <person name="Gibbs R."/>
        </authorList>
    </citation>
    <scope>NUCLEOTIDE SEQUENCE</scope>
    <source>
        <strain evidence="4">Sampled in the wild</strain>
    </source>
</reference>
<dbReference type="Pfam" id="PF02515">
    <property type="entry name" value="CoA_transf_3"/>
    <property type="match status" value="1"/>
</dbReference>
<dbReference type="Proteomes" id="UP000792457">
    <property type="component" value="Unassembled WGS sequence"/>
</dbReference>
<comment type="caution">
    <text evidence="4">The sequence shown here is derived from an EMBL/GenBank/DDBJ whole genome shotgun (WGS) entry which is preliminary data.</text>
</comment>
<dbReference type="GO" id="GO:0047369">
    <property type="term" value="F:succinate-hydroxymethylglutarate CoA-transferase activity"/>
    <property type="evidence" value="ECO:0007669"/>
    <property type="project" value="TreeGrafter"/>
</dbReference>
<dbReference type="PANTHER" id="PTHR48207">
    <property type="entry name" value="SUCCINATE--HYDROXYMETHYLGLUTARATE COA-TRANSFERASE"/>
    <property type="match status" value="1"/>
</dbReference>
<reference evidence="4" key="2">
    <citation type="submission" date="2017-10" db="EMBL/GenBank/DDBJ databases">
        <title>Ladona fulva Genome sequencing and assembly.</title>
        <authorList>
            <person name="Murali S."/>
            <person name="Richards S."/>
            <person name="Bandaranaike D."/>
            <person name="Bellair M."/>
            <person name="Blankenburg K."/>
            <person name="Chao H."/>
            <person name="Dinh H."/>
            <person name="Doddapaneni H."/>
            <person name="Dugan-Rocha S."/>
            <person name="Elkadiri S."/>
            <person name="Gnanaolivu R."/>
            <person name="Hernandez B."/>
            <person name="Skinner E."/>
            <person name="Javaid M."/>
            <person name="Lee S."/>
            <person name="Li M."/>
            <person name="Ming W."/>
            <person name="Munidasa M."/>
            <person name="Muniz J."/>
            <person name="Nguyen L."/>
            <person name="Hughes D."/>
            <person name="Osuji N."/>
            <person name="Pu L.-L."/>
            <person name="Puazo M."/>
            <person name="Qu C."/>
            <person name="Quiroz J."/>
            <person name="Raj R."/>
            <person name="Weissenberger G."/>
            <person name="Xin Y."/>
            <person name="Zou X."/>
            <person name="Han Y."/>
            <person name="Worley K."/>
            <person name="Muzny D."/>
            <person name="Gibbs R."/>
        </authorList>
    </citation>
    <scope>NUCLEOTIDE SEQUENCE</scope>
    <source>
        <strain evidence="4">Sampled in the wild</strain>
    </source>
</reference>
<feature type="region of interest" description="Disordered" evidence="3">
    <location>
        <begin position="493"/>
        <end position="522"/>
    </location>
</feature>
<dbReference type="SUPFAM" id="SSF89796">
    <property type="entry name" value="CoA-transferase family III (CaiB/BaiF)"/>
    <property type="match status" value="1"/>
</dbReference>
<sequence length="522" mass="57584">MIYKTKIISLCDGMAERTEIPVVSTTVVDNEAESEKKQGPLEGIRILDLSRIVMGPYCTMVLGDMGAEVIKVERPTVGDETRRWGVPISGGETTYFLAMNRNKYSVCINLKSSEGRQTLLDLVAVSDVLVENYVPGKLDSLGMGYELIKNVNPSLIYVSLTGYGPDGPQASRPGYDVIAASVGGLLNITGPEEGEPCKVGVPITDIASALYAHGAILAALYKREKTGEGERVDVNLLSTQVACLATVASAWLNAGEEAKRRGSAHDWIVPYESLETKCGGRVTVGAGSNAQFGAFCRLIGLPELSEDVRYKTNVLRVANRDTLMSVIRKRFKERTSEEWLNILESAPFPCGPVNTIPQVFQNPQVKHLDLVKKMAHPSAGSIGVIGPPVKFSDSANEVRRRPPLLGEHTCEHSERLILRLKLRKPESKKKVQWESGTVDNENMNKKKSKCKFTDDVHLSRGCCIYHKPHEFDVSSSESEDECENCFGHVEMRKKRREEKKSEDDQGKENEDENPCGKDPPCQ</sequence>
<dbReference type="GO" id="GO:0005739">
    <property type="term" value="C:mitochondrion"/>
    <property type="evidence" value="ECO:0007669"/>
    <property type="project" value="TreeGrafter"/>
</dbReference>
<protein>
    <submittedName>
        <fullName evidence="4">Uncharacterized protein</fullName>
    </submittedName>
</protein>
<proteinExistence type="inferred from homology"/>
<evidence type="ECO:0000256" key="3">
    <source>
        <dbReference type="SAM" id="MobiDB-lite"/>
    </source>
</evidence>
<dbReference type="PANTHER" id="PTHR48207:SF3">
    <property type="entry name" value="SUCCINATE--HYDROXYMETHYLGLUTARATE COA-TRANSFERASE"/>
    <property type="match status" value="1"/>
</dbReference>
<dbReference type="OrthoDB" id="5863171at2759"/>
<dbReference type="InterPro" id="IPR023606">
    <property type="entry name" value="CoA-Trfase_III_dom_1_sf"/>
</dbReference>
<dbReference type="EMBL" id="KZ309015">
    <property type="protein sequence ID" value="KAG8236335.1"/>
    <property type="molecule type" value="Genomic_DNA"/>
</dbReference>
<dbReference type="Gene3D" id="3.30.1540.10">
    <property type="entry name" value="formyl-coa transferase, domain 3"/>
    <property type="match status" value="1"/>
</dbReference>
<evidence type="ECO:0000256" key="2">
    <source>
        <dbReference type="ARBA" id="ARBA00022679"/>
    </source>
</evidence>
<keyword evidence="5" id="KW-1185">Reference proteome</keyword>
<keyword evidence="2" id="KW-0808">Transferase</keyword>
<accession>A0A8K0KK36</accession>
<dbReference type="Pfam" id="PF07491">
    <property type="entry name" value="PPI_Ypi1"/>
    <property type="match status" value="1"/>
</dbReference>
<gene>
    <name evidence="4" type="ORF">J437_LFUL010469</name>
</gene>
<evidence type="ECO:0000313" key="4">
    <source>
        <dbReference type="EMBL" id="KAG8236335.1"/>
    </source>
</evidence>
<dbReference type="Gene3D" id="3.40.50.10540">
    <property type="entry name" value="Crotonobetainyl-coa:carnitine coa-transferase, domain 1"/>
    <property type="match status" value="1"/>
</dbReference>
<dbReference type="InterPro" id="IPR044855">
    <property type="entry name" value="CoA-Trfase_III_dom3_sf"/>
</dbReference>
<evidence type="ECO:0000256" key="1">
    <source>
        <dbReference type="ARBA" id="ARBA00008383"/>
    </source>
</evidence>
<name>A0A8K0KK36_LADFU</name>
<evidence type="ECO:0000313" key="5">
    <source>
        <dbReference type="Proteomes" id="UP000792457"/>
    </source>
</evidence>
<feature type="compositionally biased region" description="Basic and acidic residues" evidence="3">
    <location>
        <begin position="498"/>
        <end position="508"/>
    </location>
</feature>